<protein>
    <submittedName>
        <fullName evidence="1">Uncharacterized protein</fullName>
    </submittedName>
</protein>
<evidence type="ECO:0000313" key="2">
    <source>
        <dbReference type="Proteomes" id="UP000663852"/>
    </source>
</evidence>
<accession>A0A815GXU7</accession>
<gene>
    <name evidence="1" type="ORF">EDS130_LOCUS32917</name>
</gene>
<dbReference type="EMBL" id="CAJNOJ010000257">
    <property type="protein sequence ID" value="CAF1344367.1"/>
    <property type="molecule type" value="Genomic_DNA"/>
</dbReference>
<dbReference type="Proteomes" id="UP000663852">
    <property type="component" value="Unassembled WGS sequence"/>
</dbReference>
<name>A0A815GXU7_ADIRI</name>
<evidence type="ECO:0000313" key="1">
    <source>
        <dbReference type="EMBL" id="CAF1344367.1"/>
    </source>
</evidence>
<sequence>MNLRAFISCLGDTIAIAVLISGLLLGLIHESTALPTETSGKDGEIIFSSIWTANSPKFSRTSQQSEKEFHYQAIEVNVPVTGTYTFTSKSLTNAYGYIYDNSFDPTNTNLNLIAQDDDSNGKGQFKLTALLHPDHRYILVATTNIPEATGKFSIISSGPTAVNVLYKVDNISTIYSSALSFSSQVFHRPDGDDDEFYYFQAIQIGVSLDGTYTFTSSSNIDTMGYFYNSPFDPSNPTANLITDDDDGGEDQQFQIDVYLRAGQTYVLVVTTHEEFMTGSFSVSTFGPASVSIMSIIPSTSQPILLSSTLPTVTSSYSSALSASSQVFHRPDGDDDSPYYFEAIQVVVPTSGTYFFTSDSTIDTIGYFYSSPFDPSNPSMNLIMEDNDSGDIPLQFRIRVYLESGRTYVLVVTTHWDSSTGSFSVSAFGPGPLSLVSITPSTSQPIATSTAAPTITSLYSGELAGTSQVFYRPESQKDKYYYFQALQFTISTAGIYKFTSVSNMDTVGYFYESTFDPSNPLMNLVTNDDDGDDDFQFLIEVYLQAGQTYILVVTTHSGYTKGTFSVKAVGPVSINLGSIIASTSRPIVIQSTTPTVTSTYGSALTFSSPVYDRPEGNVDYYYYFQAIQVTTSTAGTYIFTSKSDIDARGYFYINSFDPSDPMANLITEDDDSGSQFQFRIQVYLRPGITYVLVMTTHREHAIGNFSITSAGPVSVSFIPITASTSRPIVTPSTAMPVPSTYAGALTPNSPFFFRPLNFVNDFCYFQALQVAVSTPGIYIFTSNSSMDTRGYFYQKSFDPSDPTVNLIADNDDGGSGLQFRIQVYLQPGKAYVLVATTHRHQITGDFTILGVGPAFASLTPIVPPTSRPITTVYLQPGKAYVLVATTHRHQITGDFTILGVGPAFASLTPIVPPTSRPITTEASTPGYSASFMGELSASSLIFYRPQSIFDSYYYFEAIQVTVPINGTYFFRSNSSIDTRGYFYENSFDPSNATVNLIADNDDSGGSSQFLIQVKIQAGKVYILVATTHRVQVMGKYSILASGPALATLTSFTPSTSRPITMPSTTISIPSSIGGSLSSSSLTFSRPGDSTQRRFYFQTFQATVSTAGTYTFRSNSSIDTRGYFYNNTFSPYNVTANLITDNDDGGGSLQFRIEVYLRVGQPYILVVTTHRENVTGDFIVITGGPAAVNLVAIIPPTTTSTTTVTTIPSLLSYYLNALLPISPILYRPNGDSKGYYYHAMDITVFTSATYSFSVTSSIGTMSYLFDTSFDPSNLSTNLISMDDNSLANREVRMGVSLQSGRKYILVVTNVQPSITGMFWVSVHGPNTVFITSIMPSTAAPVTNPGEVTPGITTTTVKSSASIKTGTMAASGPALVTLTSFTPSTSRPITMPPTTISIPSSIGGSLSSSSLPFSRPGDSTQRRFYFQTFQATVSTAGTYTFRSNSSMDTRGYFYNNTFSPYNATANLITDNDDGGGSLQFRIEVYLRVGQPYILVVTTHRENVTGDFVVITGGPAVVNLVAITPPTTTSTTTVTTIPSLLSYYLNALLPISPILYRPNGDSKGYYYHAMDITVFTSGTYSFSVTSSIGTMSYLFDTSFDPSNLSTNLISMDDNSLANREARMGVSLQSGRKYILVVTNVQPSITGMFWVSVHGPNTVFITSIMPSTAAPVTNPGEVTPGITTTTVKSSASIKTGTMAAVCILIMPILQLIQVR</sequence>
<proteinExistence type="predicted"/>
<reference evidence="1" key="1">
    <citation type="submission" date="2021-02" db="EMBL/GenBank/DDBJ databases">
        <authorList>
            <person name="Nowell W R."/>
        </authorList>
    </citation>
    <scope>NUCLEOTIDE SEQUENCE</scope>
</reference>
<comment type="caution">
    <text evidence="1">The sequence shown here is derived from an EMBL/GenBank/DDBJ whole genome shotgun (WGS) entry which is preliminary data.</text>
</comment>
<organism evidence="1 2">
    <name type="scientific">Adineta ricciae</name>
    <name type="common">Rotifer</name>
    <dbReference type="NCBI Taxonomy" id="249248"/>
    <lineage>
        <taxon>Eukaryota</taxon>
        <taxon>Metazoa</taxon>
        <taxon>Spiralia</taxon>
        <taxon>Gnathifera</taxon>
        <taxon>Rotifera</taxon>
        <taxon>Eurotatoria</taxon>
        <taxon>Bdelloidea</taxon>
        <taxon>Adinetida</taxon>
        <taxon>Adinetidae</taxon>
        <taxon>Adineta</taxon>
    </lineage>
</organism>